<reference evidence="2 3" key="1">
    <citation type="submission" date="2019-12" db="EMBL/GenBank/DDBJ databases">
        <title>Draft genome sequencing of Halomonas icarensis D1-1.</title>
        <authorList>
            <person name="Pandiyan K."/>
            <person name="Kushwaha P."/>
            <person name="Gowdham M."/>
            <person name="Chakdar H."/>
            <person name="Singh A."/>
            <person name="Kumar M."/>
            <person name="Saxena A.K."/>
        </authorList>
    </citation>
    <scope>NUCLEOTIDE SEQUENCE [LARGE SCALE GENOMIC DNA]</scope>
    <source>
        <strain evidence="2 3">D1-1</strain>
    </source>
</reference>
<dbReference type="EMBL" id="WUTS01000001">
    <property type="protein sequence ID" value="NAW11723.1"/>
    <property type="molecule type" value="Genomic_DNA"/>
</dbReference>
<evidence type="ECO:0000256" key="1">
    <source>
        <dbReference type="SAM" id="Phobius"/>
    </source>
</evidence>
<protein>
    <submittedName>
        <fullName evidence="2">Uncharacterized protein</fullName>
    </submittedName>
</protein>
<dbReference type="RefSeq" id="WP_132045506.1">
    <property type="nucleotide sequence ID" value="NZ_JARWMY010000003.1"/>
</dbReference>
<gene>
    <name evidence="2" type="ORF">GRB80_02560</name>
</gene>
<keyword evidence="1" id="KW-0472">Membrane</keyword>
<evidence type="ECO:0000313" key="2">
    <source>
        <dbReference type="EMBL" id="NAW11723.1"/>
    </source>
</evidence>
<keyword evidence="3" id="KW-1185">Reference proteome</keyword>
<organism evidence="2 3">
    <name type="scientific">Halomonas icarae</name>
    <dbReference type="NCBI Taxonomy" id="2691040"/>
    <lineage>
        <taxon>Bacteria</taxon>
        <taxon>Pseudomonadati</taxon>
        <taxon>Pseudomonadota</taxon>
        <taxon>Gammaproteobacteria</taxon>
        <taxon>Oceanospirillales</taxon>
        <taxon>Halomonadaceae</taxon>
        <taxon>Halomonas</taxon>
    </lineage>
</organism>
<feature type="transmembrane region" description="Helical" evidence="1">
    <location>
        <begin position="78"/>
        <end position="96"/>
    </location>
</feature>
<feature type="transmembrane region" description="Helical" evidence="1">
    <location>
        <begin position="12"/>
        <end position="29"/>
    </location>
</feature>
<evidence type="ECO:0000313" key="3">
    <source>
        <dbReference type="Proteomes" id="UP000448235"/>
    </source>
</evidence>
<proteinExistence type="predicted"/>
<accession>A0A7X4VZ53</accession>
<keyword evidence="1" id="KW-1133">Transmembrane helix</keyword>
<feature type="transmembrane region" description="Helical" evidence="1">
    <location>
        <begin position="41"/>
        <end position="58"/>
    </location>
</feature>
<sequence>MERKESRYGLEMALLALLLAAGLAVWLLLRPELITGLPLAVRLPLILLGIWALGAAFLRPYGVLPSHGWQHRMLTPPWSLLALGLFALLLMGLALSG</sequence>
<dbReference type="AlphaFoldDB" id="A0A7X4VZ53"/>
<comment type="caution">
    <text evidence="2">The sequence shown here is derived from an EMBL/GenBank/DDBJ whole genome shotgun (WGS) entry which is preliminary data.</text>
</comment>
<name>A0A7X4VZ53_9GAMM</name>
<dbReference type="Proteomes" id="UP000448235">
    <property type="component" value="Unassembled WGS sequence"/>
</dbReference>
<keyword evidence="1" id="KW-0812">Transmembrane</keyword>